<sequence length="181" mass="19578">MVDRLAVDRDDDRSLFRQMGRLGEYLSKDARGTAVANAEKQSSSVGGTTDGQETEPQRRTLGHFWCSLLVEMSGAADRVEEMAKAPSEAADSIANATPEEPHPFADALQQELAVLTVRTLMLSQMLHDPVLVMRIMAVFICPDPANHPQVVKQCLVPMFGAVIGDAAAGSLEQAFADPPEE</sequence>
<name>A0ABT4TWE6_9ACTN</name>
<evidence type="ECO:0000313" key="3">
    <source>
        <dbReference type="Proteomes" id="UP001527866"/>
    </source>
</evidence>
<dbReference type="EMBL" id="JAQFWQ010000001">
    <property type="protein sequence ID" value="MDA2809018.1"/>
    <property type="molecule type" value="Genomic_DNA"/>
</dbReference>
<dbReference type="Proteomes" id="UP001527866">
    <property type="component" value="Unassembled WGS sequence"/>
</dbReference>
<organism evidence="2 3">
    <name type="scientific">Nocardiopsis endophytica</name>
    <dbReference type="NCBI Taxonomy" id="3018445"/>
    <lineage>
        <taxon>Bacteria</taxon>
        <taxon>Bacillati</taxon>
        <taxon>Actinomycetota</taxon>
        <taxon>Actinomycetes</taxon>
        <taxon>Streptosporangiales</taxon>
        <taxon>Nocardiopsidaceae</taxon>
        <taxon>Nocardiopsis</taxon>
    </lineage>
</organism>
<reference evidence="2 3" key="1">
    <citation type="submission" date="2023-01" db="EMBL/GenBank/DDBJ databases">
        <title>Draft genome sequence of Nocardiopsis sp. RSe5-2 isolated from halophytes.</title>
        <authorList>
            <person name="Duangmal K."/>
            <person name="Chantavorakit T."/>
        </authorList>
    </citation>
    <scope>NUCLEOTIDE SEQUENCE [LARGE SCALE GENOMIC DNA]</scope>
    <source>
        <strain evidence="2 3">RSe5-2</strain>
    </source>
</reference>
<accession>A0ABT4TWE6</accession>
<evidence type="ECO:0000256" key="1">
    <source>
        <dbReference type="SAM" id="MobiDB-lite"/>
    </source>
</evidence>
<evidence type="ECO:0000313" key="2">
    <source>
        <dbReference type="EMBL" id="MDA2809018.1"/>
    </source>
</evidence>
<feature type="compositionally biased region" description="Polar residues" evidence="1">
    <location>
        <begin position="39"/>
        <end position="51"/>
    </location>
</feature>
<dbReference type="RefSeq" id="WP_270682927.1">
    <property type="nucleotide sequence ID" value="NZ_JAQFWQ010000001.1"/>
</dbReference>
<feature type="region of interest" description="Disordered" evidence="1">
    <location>
        <begin position="31"/>
        <end position="57"/>
    </location>
</feature>
<protein>
    <submittedName>
        <fullName evidence="2">Uncharacterized protein</fullName>
    </submittedName>
</protein>
<comment type="caution">
    <text evidence="2">The sequence shown here is derived from an EMBL/GenBank/DDBJ whole genome shotgun (WGS) entry which is preliminary data.</text>
</comment>
<keyword evidence="3" id="KW-1185">Reference proteome</keyword>
<proteinExistence type="predicted"/>
<gene>
    <name evidence="2" type="ORF">O4J56_00040</name>
</gene>